<dbReference type="InterPro" id="IPR040353">
    <property type="entry name" value="FLX/FLX-like"/>
</dbReference>
<dbReference type="PANTHER" id="PTHR33405">
    <property type="entry name" value="PROTEIN FLX-LIKE 2"/>
    <property type="match status" value="1"/>
</dbReference>
<protein>
    <submittedName>
        <fullName evidence="6">Uncharacterized protein</fullName>
    </submittedName>
</protein>
<evidence type="ECO:0000313" key="6">
    <source>
        <dbReference type="EMBL" id="KAJ0962253.1"/>
    </source>
</evidence>
<evidence type="ECO:0000256" key="3">
    <source>
        <dbReference type="ARBA" id="ARBA00022782"/>
    </source>
</evidence>
<keyword evidence="3" id="KW-0221">Differentiation</keyword>
<sequence length="195" mass="21514">MLAEPSRPQVALSAFATACFSDRRRDRPREDVIRLIQSQPARCTKPSASLSARALCTPTPPRRSGTAPATLRASLHLQSPGALSPFCPAAPARPRRSGTAPTKLCSSAHTCIALHLVHNLWKCCPPPEVLEQKLAAQYIEMERLATENQRIAATHSTLRKQLASTQLESHRLQIHMNVVNVDHLEIKNMMQMVFG</sequence>
<gene>
    <name evidence="6" type="ORF">J5N97_030081</name>
</gene>
<accession>A0A9D5H3T0</accession>
<comment type="caution">
    <text evidence="6">The sequence shown here is derived from an EMBL/GenBank/DDBJ whole genome shotgun (WGS) entry which is preliminary data.</text>
</comment>
<evidence type="ECO:0000256" key="5">
    <source>
        <dbReference type="ARBA" id="ARBA00023089"/>
    </source>
</evidence>
<dbReference type="AlphaFoldDB" id="A0A9D5H3T0"/>
<dbReference type="PROSITE" id="PS51257">
    <property type="entry name" value="PROKAR_LIPOPROTEIN"/>
    <property type="match status" value="1"/>
</dbReference>
<name>A0A9D5H3T0_9LILI</name>
<evidence type="ECO:0000256" key="4">
    <source>
        <dbReference type="ARBA" id="ARBA00023054"/>
    </source>
</evidence>
<evidence type="ECO:0000313" key="7">
    <source>
        <dbReference type="Proteomes" id="UP001085076"/>
    </source>
</evidence>
<keyword evidence="7" id="KW-1185">Reference proteome</keyword>
<reference evidence="6" key="1">
    <citation type="submission" date="2021-03" db="EMBL/GenBank/DDBJ databases">
        <authorList>
            <person name="Li Z."/>
            <person name="Yang C."/>
        </authorList>
    </citation>
    <scope>NUCLEOTIDE SEQUENCE</scope>
    <source>
        <strain evidence="6">Dzin_1.0</strain>
        <tissue evidence="6">Leaf</tissue>
    </source>
</reference>
<organism evidence="6 7">
    <name type="scientific">Dioscorea zingiberensis</name>
    <dbReference type="NCBI Taxonomy" id="325984"/>
    <lineage>
        <taxon>Eukaryota</taxon>
        <taxon>Viridiplantae</taxon>
        <taxon>Streptophyta</taxon>
        <taxon>Embryophyta</taxon>
        <taxon>Tracheophyta</taxon>
        <taxon>Spermatophyta</taxon>
        <taxon>Magnoliopsida</taxon>
        <taxon>Liliopsida</taxon>
        <taxon>Dioscoreales</taxon>
        <taxon>Dioscoreaceae</taxon>
        <taxon>Dioscorea</taxon>
    </lineage>
</organism>
<dbReference type="Proteomes" id="UP001085076">
    <property type="component" value="Miscellaneous, Linkage group lg10"/>
</dbReference>
<keyword evidence="5" id="KW-0287">Flowering</keyword>
<evidence type="ECO:0000256" key="1">
    <source>
        <dbReference type="ARBA" id="ARBA00005405"/>
    </source>
</evidence>
<evidence type="ECO:0000256" key="2">
    <source>
        <dbReference type="ARBA" id="ARBA00022473"/>
    </source>
</evidence>
<reference evidence="6" key="2">
    <citation type="journal article" date="2022" name="Hortic Res">
        <title>The genome of Dioscorea zingiberensis sheds light on the biosynthesis, origin and evolution of the medicinally important diosgenin saponins.</title>
        <authorList>
            <person name="Li Y."/>
            <person name="Tan C."/>
            <person name="Li Z."/>
            <person name="Guo J."/>
            <person name="Li S."/>
            <person name="Chen X."/>
            <person name="Wang C."/>
            <person name="Dai X."/>
            <person name="Yang H."/>
            <person name="Song W."/>
            <person name="Hou L."/>
            <person name="Xu J."/>
            <person name="Tong Z."/>
            <person name="Xu A."/>
            <person name="Yuan X."/>
            <person name="Wang W."/>
            <person name="Yang Q."/>
            <person name="Chen L."/>
            <person name="Sun Z."/>
            <person name="Wang K."/>
            <person name="Pan B."/>
            <person name="Chen J."/>
            <person name="Bao Y."/>
            <person name="Liu F."/>
            <person name="Qi X."/>
            <person name="Gang D.R."/>
            <person name="Wen J."/>
            <person name="Li J."/>
        </authorList>
    </citation>
    <scope>NUCLEOTIDE SEQUENCE</scope>
    <source>
        <strain evidence="6">Dzin_1.0</strain>
    </source>
</reference>
<comment type="similarity">
    <text evidence="1">Belongs to the FLX family.</text>
</comment>
<dbReference type="PANTHER" id="PTHR33405:SF4">
    <property type="entry name" value="PROTEIN FLX-LIKE 2"/>
    <property type="match status" value="1"/>
</dbReference>
<dbReference type="GO" id="GO:0009908">
    <property type="term" value="P:flower development"/>
    <property type="evidence" value="ECO:0007669"/>
    <property type="project" value="UniProtKB-KW"/>
</dbReference>
<dbReference type="GO" id="GO:0030154">
    <property type="term" value="P:cell differentiation"/>
    <property type="evidence" value="ECO:0007669"/>
    <property type="project" value="UniProtKB-KW"/>
</dbReference>
<dbReference type="OrthoDB" id="786387at2759"/>
<dbReference type="EMBL" id="JAGGNH010000010">
    <property type="protein sequence ID" value="KAJ0962253.1"/>
    <property type="molecule type" value="Genomic_DNA"/>
</dbReference>
<proteinExistence type="inferred from homology"/>
<keyword evidence="4" id="KW-0175">Coiled coil</keyword>
<keyword evidence="2" id="KW-0217">Developmental protein</keyword>